<dbReference type="Proteomes" id="UP001159363">
    <property type="component" value="Chromosome 4"/>
</dbReference>
<keyword evidence="2" id="KW-1185">Reference proteome</keyword>
<dbReference type="EMBL" id="JARBHB010000005">
    <property type="protein sequence ID" value="KAJ8882877.1"/>
    <property type="molecule type" value="Genomic_DNA"/>
</dbReference>
<gene>
    <name evidence="1" type="ORF">PR048_014699</name>
</gene>
<reference evidence="1 2" key="1">
    <citation type="submission" date="2023-02" db="EMBL/GenBank/DDBJ databases">
        <title>LHISI_Scaffold_Assembly.</title>
        <authorList>
            <person name="Stuart O.P."/>
            <person name="Cleave R."/>
            <person name="Magrath M.J.L."/>
            <person name="Mikheyev A.S."/>
        </authorList>
    </citation>
    <scope>NUCLEOTIDE SEQUENCE [LARGE SCALE GENOMIC DNA]</scope>
    <source>
        <strain evidence="1">Daus_M_001</strain>
        <tissue evidence="1">Leg muscle</tissue>
    </source>
</reference>
<comment type="caution">
    <text evidence="1">The sequence shown here is derived from an EMBL/GenBank/DDBJ whole genome shotgun (WGS) entry which is preliminary data.</text>
</comment>
<accession>A0ABQ9HF55</accession>
<protein>
    <submittedName>
        <fullName evidence="1">Uncharacterized protein</fullName>
    </submittedName>
</protein>
<proteinExistence type="predicted"/>
<evidence type="ECO:0000313" key="2">
    <source>
        <dbReference type="Proteomes" id="UP001159363"/>
    </source>
</evidence>
<name>A0ABQ9HF55_9NEOP</name>
<sequence length="145" mass="16645">MNDFYPYGDINWPAIVCVNPQNLPLPPETIEITQLSEQEVRDELQKNLVGQRLKIAADRRSRYYKTLNQKALEIGTLVLVRAENIIKMRNFVCAKLMPLFTGLFVVSGRKNENCYELNDPATGELFGSYNLRQLKPYHAPLMAEV</sequence>
<organism evidence="1 2">
    <name type="scientific">Dryococelus australis</name>
    <dbReference type="NCBI Taxonomy" id="614101"/>
    <lineage>
        <taxon>Eukaryota</taxon>
        <taxon>Metazoa</taxon>
        <taxon>Ecdysozoa</taxon>
        <taxon>Arthropoda</taxon>
        <taxon>Hexapoda</taxon>
        <taxon>Insecta</taxon>
        <taxon>Pterygota</taxon>
        <taxon>Neoptera</taxon>
        <taxon>Polyneoptera</taxon>
        <taxon>Phasmatodea</taxon>
        <taxon>Verophasmatodea</taxon>
        <taxon>Anareolatae</taxon>
        <taxon>Phasmatidae</taxon>
        <taxon>Eurycanthinae</taxon>
        <taxon>Dryococelus</taxon>
    </lineage>
</organism>
<evidence type="ECO:0000313" key="1">
    <source>
        <dbReference type="EMBL" id="KAJ8882877.1"/>
    </source>
</evidence>